<dbReference type="Pfam" id="PF14258">
    <property type="entry name" value="DUF4350"/>
    <property type="match status" value="1"/>
</dbReference>
<feature type="region of interest" description="Disordered" evidence="1">
    <location>
        <begin position="1"/>
        <end position="38"/>
    </location>
</feature>
<proteinExistence type="predicted"/>
<keyword evidence="2" id="KW-1133">Transmembrane helix</keyword>
<evidence type="ECO:0000259" key="3">
    <source>
        <dbReference type="Pfam" id="PF14258"/>
    </source>
</evidence>
<feature type="transmembrane region" description="Helical" evidence="2">
    <location>
        <begin position="51"/>
        <end position="68"/>
    </location>
</feature>
<keyword evidence="5" id="KW-1185">Reference proteome</keyword>
<dbReference type="AlphaFoldDB" id="A0A511JAW9"/>
<keyword evidence="2" id="KW-0812">Transmembrane</keyword>
<evidence type="ECO:0000256" key="1">
    <source>
        <dbReference type="SAM" id="MobiDB-lite"/>
    </source>
</evidence>
<comment type="caution">
    <text evidence="4">The sequence shown here is derived from an EMBL/GenBank/DDBJ whole genome shotgun (WGS) entry which is preliminary data.</text>
</comment>
<accession>A0A511JAW9</accession>
<feature type="compositionally biased region" description="Gly residues" evidence="1">
    <location>
        <begin position="18"/>
        <end position="32"/>
    </location>
</feature>
<evidence type="ECO:0000313" key="4">
    <source>
        <dbReference type="EMBL" id="GEL95141.1"/>
    </source>
</evidence>
<protein>
    <recommendedName>
        <fullName evidence="3">DUF4350 domain-containing protein</fullName>
    </recommendedName>
</protein>
<name>A0A511JAW9_9CELL</name>
<organism evidence="4 5">
    <name type="scientific">Cellulomonas composti</name>
    <dbReference type="NCBI Taxonomy" id="266130"/>
    <lineage>
        <taxon>Bacteria</taxon>
        <taxon>Bacillati</taxon>
        <taxon>Actinomycetota</taxon>
        <taxon>Actinomycetes</taxon>
        <taxon>Micrococcales</taxon>
        <taxon>Cellulomonadaceae</taxon>
        <taxon>Cellulomonas</taxon>
    </lineage>
</organism>
<dbReference type="EMBL" id="BJWG01000007">
    <property type="protein sequence ID" value="GEL95141.1"/>
    <property type="molecule type" value="Genomic_DNA"/>
</dbReference>
<dbReference type="RefSeq" id="WP_246117451.1">
    <property type="nucleotide sequence ID" value="NZ_BJWG01000007.1"/>
</dbReference>
<evidence type="ECO:0000256" key="2">
    <source>
        <dbReference type="SAM" id="Phobius"/>
    </source>
</evidence>
<feature type="domain" description="DUF4350" evidence="3">
    <location>
        <begin position="80"/>
        <end position="252"/>
    </location>
</feature>
<reference evidence="4 5" key="1">
    <citation type="submission" date="2019-07" db="EMBL/GenBank/DDBJ databases">
        <title>Whole genome shotgun sequence of Cellulomonas composti NBRC 100758.</title>
        <authorList>
            <person name="Hosoyama A."/>
            <person name="Uohara A."/>
            <person name="Ohji S."/>
            <person name="Ichikawa N."/>
        </authorList>
    </citation>
    <scope>NUCLEOTIDE SEQUENCE [LARGE SCALE GENOMIC DNA]</scope>
    <source>
        <strain evidence="4 5">NBRC 100758</strain>
    </source>
</reference>
<keyword evidence="2" id="KW-0472">Membrane</keyword>
<gene>
    <name evidence="4" type="ORF">CCO02nite_17990</name>
</gene>
<dbReference type="Proteomes" id="UP000321720">
    <property type="component" value="Unassembled WGS sequence"/>
</dbReference>
<sequence>MSAAGAGSAFVVTDGPTSSGGPGGATDGGPVVGDGTSARSRAAHRWRRSRVLIGAGVLVVLVGLLALLPEPRTSQTPLAPDNPSGTGAMAVAEILRREGVSITYTQRFADVEAHARDGVTVAVFGDYALGEAQLEAMDDLSGDLVLIGATYASGTLAGIETTWAVTDPDEVLAARCDDPDAVAAGTITRAGALHAPAGATVCFPAADAAADEGAYVDVSVDGRRITVLGDPAMLTNAHLTEEGNAALALRMLGRHTELVWYVPSWDDPYQGATTEDEPTASMPPWVDALAWQLLLVVVVTAVWQGRRMGRLVTEPLPVVVRAGEAVRGRGRLYRRSRARGHAAAALRAGAASRIAERLGLPRSAPAPLLVDVAARACGWPAADVEHLLYGPPPTDDDGLARLARDLDHLESEVHRS</sequence>
<dbReference type="InterPro" id="IPR025646">
    <property type="entry name" value="DUF4350"/>
</dbReference>
<evidence type="ECO:0000313" key="5">
    <source>
        <dbReference type="Proteomes" id="UP000321720"/>
    </source>
</evidence>